<evidence type="ECO:0000313" key="3">
    <source>
        <dbReference type="Proteomes" id="UP000184609"/>
    </source>
</evidence>
<keyword evidence="1" id="KW-0732">Signal</keyword>
<evidence type="ECO:0000256" key="1">
    <source>
        <dbReference type="SAM" id="SignalP"/>
    </source>
</evidence>
<evidence type="ECO:0000313" key="2">
    <source>
        <dbReference type="EMBL" id="SHO59513.1"/>
    </source>
</evidence>
<dbReference type="Proteomes" id="UP000184609">
    <property type="component" value="Unassembled WGS sequence"/>
</dbReference>
<reference evidence="3" key="1">
    <citation type="submission" date="2016-12" db="EMBL/GenBank/DDBJ databases">
        <authorList>
            <person name="Varghese N."/>
            <person name="Submissions S."/>
        </authorList>
    </citation>
    <scope>NUCLEOTIDE SEQUENCE [LARGE SCALE GENOMIC DNA]</scope>
    <source>
        <strain evidence="3">DSM 25035</strain>
    </source>
</reference>
<organism evidence="2 3">
    <name type="scientific">Algoriphagus zhangzhouensis</name>
    <dbReference type="NCBI Taxonomy" id="1073327"/>
    <lineage>
        <taxon>Bacteria</taxon>
        <taxon>Pseudomonadati</taxon>
        <taxon>Bacteroidota</taxon>
        <taxon>Cytophagia</taxon>
        <taxon>Cytophagales</taxon>
        <taxon>Cyclobacteriaceae</taxon>
        <taxon>Algoriphagus</taxon>
    </lineage>
</organism>
<proteinExistence type="predicted"/>
<dbReference type="EMBL" id="FRXN01000001">
    <property type="protein sequence ID" value="SHO59513.1"/>
    <property type="molecule type" value="Genomic_DNA"/>
</dbReference>
<accession>A0A1M7Z3M5</accession>
<feature type="chain" id="PRO_5009929946" description="Lipocalin-like domain-containing protein" evidence="1">
    <location>
        <begin position="20"/>
        <end position="159"/>
    </location>
</feature>
<dbReference type="AlphaFoldDB" id="A0A1M7Z3M5"/>
<keyword evidence="3" id="KW-1185">Reference proteome</keyword>
<name>A0A1M7Z3M5_9BACT</name>
<gene>
    <name evidence="2" type="ORF">SAMN04488108_0150</name>
</gene>
<feature type="signal peptide" evidence="1">
    <location>
        <begin position="1"/>
        <end position="19"/>
    </location>
</feature>
<sequence>MKRLSLLPLFILFQLSACGLVQNEPELIIDPNRSFLEGEWKLVKSMGSMINIVLEGDDLKRKEVYTFFNDGTYSKTVEDEDYKASATGTYEIDEISEDFNENYLAVAVLSQTGGDAYAYNCSSGDIEKEYLHISKEGTLENIIWAPCDGPYLVYQKLED</sequence>
<dbReference type="RefSeq" id="WP_073569845.1">
    <property type="nucleotide sequence ID" value="NZ_FRXN01000001.1"/>
</dbReference>
<protein>
    <recommendedName>
        <fullName evidence="4">Lipocalin-like domain-containing protein</fullName>
    </recommendedName>
</protein>
<dbReference type="OrthoDB" id="882993at2"/>
<evidence type="ECO:0008006" key="4">
    <source>
        <dbReference type="Google" id="ProtNLM"/>
    </source>
</evidence>